<reference evidence="2 3" key="2">
    <citation type="submission" date="2018-11" db="EMBL/GenBank/DDBJ databases">
        <authorList>
            <consortium name="Pathogen Informatics"/>
        </authorList>
    </citation>
    <scope>NUCLEOTIDE SEQUENCE [LARGE SCALE GENOMIC DNA]</scope>
    <source>
        <strain evidence="2">Dakar</strain>
        <strain evidence="3">Dakar, Senegal</strain>
    </source>
</reference>
<dbReference type="AlphaFoldDB" id="A0A183JS14"/>
<protein>
    <submittedName>
        <fullName evidence="4">Ras-GEF domain-containing protein</fullName>
    </submittedName>
</protein>
<sequence>MTLFFLYLADDATPIKKRKLRSRSDTVTNHENISHQSRSGGGIGTVNVNNSPVTTVHAGSSTESSNVSLSSNAVANMDVIEDTHGCSTVTASSQSDSHMDNEEKKVSVVVTLNMDGSNDVNVVSSVSEVGVTTVVTTTVGVAGIATSTPSSSSLAEQISGCYSEADCDMSYLFCPSAPGDEDRKDVELLKFQNPYDKAAELNKNVSGFSHCTNEIFKFFAWLVLMQSTTLLQQLRELVNNLVKVHPKAPCGYQDYLLVTRNYLLANQLSFATYVKR</sequence>
<accession>A0A183JS14</accession>
<evidence type="ECO:0000313" key="2">
    <source>
        <dbReference type="EMBL" id="VDO96226.1"/>
    </source>
</evidence>
<proteinExistence type="predicted"/>
<evidence type="ECO:0000313" key="4">
    <source>
        <dbReference type="WBParaSite" id="SCUD_0000550301-mRNA-1"/>
    </source>
</evidence>
<dbReference type="Proteomes" id="UP000279833">
    <property type="component" value="Unassembled WGS sequence"/>
</dbReference>
<reference evidence="4" key="1">
    <citation type="submission" date="2016-06" db="UniProtKB">
        <authorList>
            <consortium name="WormBaseParasite"/>
        </authorList>
    </citation>
    <scope>IDENTIFICATION</scope>
</reference>
<feature type="region of interest" description="Disordered" evidence="1">
    <location>
        <begin position="19"/>
        <end position="45"/>
    </location>
</feature>
<name>A0A183JS14_9TREM</name>
<dbReference type="WBParaSite" id="SCUD_0000550301-mRNA-1">
    <property type="protein sequence ID" value="SCUD_0000550301-mRNA-1"/>
    <property type="gene ID" value="SCUD_0000550301"/>
</dbReference>
<feature type="compositionally biased region" description="Polar residues" evidence="1">
    <location>
        <begin position="25"/>
        <end position="38"/>
    </location>
</feature>
<dbReference type="EMBL" id="UZAK01009172">
    <property type="protein sequence ID" value="VDO96226.1"/>
    <property type="molecule type" value="Genomic_DNA"/>
</dbReference>
<gene>
    <name evidence="2" type="ORF">SCUD_LOCUS5503</name>
</gene>
<organism evidence="4">
    <name type="scientific">Schistosoma curassoni</name>
    <dbReference type="NCBI Taxonomy" id="6186"/>
    <lineage>
        <taxon>Eukaryota</taxon>
        <taxon>Metazoa</taxon>
        <taxon>Spiralia</taxon>
        <taxon>Lophotrochozoa</taxon>
        <taxon>Platyhelminthes</taxon>
        <taxon>Trematoda</taxon>
        <taxon>Digenea</taxon>
        <taxon>Strigeidida</taxon>
        <taxon>Schistosomatoidea</taxon>
        <taxon>Schistosomatidae</taxon>
        <taxon>Schistosoma</taxon>
    </lineage>
</organism>
<evidence type="ECO:0000256" key="1">
    <source>
        <dbReference type="SAM" id="MobiDB-lite"/>
    </source>
</evidence>
<keyword evidence="3" id="KW-1185">Reference proteome</keyword>
<dbReference type="STRING" id="6186.A0A183JS14"/>
<evidence type="ECO:0000313" key="3">
    <source>
        <dbReference type="Proteomes" id="UP000279833"/>
    </source>
</evidence>